<dbReference type="EMBL" id="BX294146">
    <property type="protein sequence ID" value="CAD75667.1"/>
    <property type="molecule type" value="Genomic_DNA"/>
</dbReference>
<keyword evidence="3" id="KW-1185">Reference proteome</keyword>
<accession>Q7UMV7</accession>
<proteinExistence type="predicted"/>
<evidence type="ECO:0000313" key="2">
    <source>
        <dbReference type="EMBL" id="CAD75667.1"/>
    </source>
</evidence>
<dbReference type="Proteomes" id="UP000001025">
    <property type="component" value="Chromosome"/>
</dbReference>
<dbReference type="KEGG" id="rba:RB7951"/>
<organism evidence="2 3">
    <name type="scientific">Rhodopirellula baltica (strain DSM 10527 / NCIMB 13988 / SH1)</name>
    <dbReference type="NCBI Taxonomy" id="243090"/>
    <lineage>
        <taxon>Bacteria</taxon>
        <taxon>Pseudomonadati</taxon>
        <taxon>Planctomycetota</taxon>
        <taxon>Planctomycetia</taxon>
        <taxon>Pirellulales</taxon>
        <taxon>Pirellulaceae</taxon>
        <taxon>Rhodopirellula</taxon>
    </lineage>
</organism>
<dbReference type="HOGENOM" id="CLU_2525300_0_0_0"/>
<evidence type="ECO:0000313" key="3">
    <source>
        <dbReference type="Proteomes" id="UP000001025"/>
    </source>
</evidence>
<dbReference type="AlphaFoldDB" id="Q7UMV7"/>
<feature type="region of interest" description="Disordered" evidence="1">
    <location>
        <begin position="1"/>
        <end position="20"/>
    </location>
</feature>
<gene>
    <name evidence="2" type="ordered locus">RB7951</name>
</gene>
<reference evidence="2 3" key="1">
    <citation type="journal article" date="2003" name="Proc. Natl. Acad. Sci. U.S.A.">
        <title>Complete genome sequence of the marine planctomycete Pirellula sp. strain 1.</title>
        <authorList>
            <person name="Gloeckner F.O."/>
            <person name="Kube M."/>
            <person name="Bauer M."/>
            <person name="Teeling H."/>
            <person name="Lombardot T."/>
            <person name="Ludwig W."/>
            <person name="Gade D."/>
            <person name="Beck A."/>
            <person name="Borzym K."/>
            <person name="Heitmann K."/>
            <person name="Rabus R."/>
            <person name="Schlesner H."/>
            <person name="Amann R."/>
            <person name="Reinhardt R."/>
        </authorList>
    </citation>
    <scope>NUCLEOTIDE SEQUENCE [LARGE SCALE GENOMIC DNA]</scope>
    <source>
        <strain evidence="3">DSM 10527 / NCIMB 13988 / SH1</strain>
    </source>
</reference>
<dbReference type="EnsemblBacteria" id="CAD75667">
    <property type="protein sequence ID" value="CAD75667"/>
    <property type="gene ID" value="RB7951"/>
</dbReference>
<dbReference type="InParanoid" id="Q7UMV7"/>
<evidence type="ECO:0000256" key="1">
    <source>
        <dbReference type="SAM" id="MobiDB-lite"/>
    </source>
</evidence>
<protein>
    <submittedName>
        <fullName evidence="2">Uncharacterized protein</fullName>
    </submittedName>
</protein>
<sequence length="84" mass="9634">MTNFNDFSVHNDFSENTSSDTCERCETNAAVQPIQLNVADCEATAAFLSARTRHRFDPIWPQRQVLRSTMKHGETRFAIATRDR</sequence>
<dbReference type="STRING" id="243090.RB7951"/>
<name>Q7UMV7_RHOBA</name>